<accession>A0A290HR55</accession>
<dbReference type="Pfam" id="PF13098">
    <property type="entry name" value="Thioredoxin_2"/>
    <property type="match status" value="1"/>
</dbReference>
<dbReference type="SUPFAM" id="SSF52833">
    <property type="entry name" value="Thioredoxin-like"/>
    <property type="match status" value="1"/>
</dbReference>
<evidence type="ECO:0000256" key="1">
    <source>
        <dbReference type="SAM" id="SignalP"/>
    </source>
</evidence>
<dbReference type="OrthoDB" id="5372481at2"/>
<proteinExistence type="predicted"/>
<dbReference type="KEGG" id="sulj:SJPD1_2074"/>
<reference evidence="4" key="1">
    <citation type="submission" date="2017-09" db="EMBL/GenBank/DDBJ databases">
        <title>The complete genome of Sulfurospirillum sp. JPD-1.</title>
        <authorList>
            <person name="Goris T."/>
        </authorList>
    </citation>
    <scope>NUCLEOTIDE SEQUENCE [LARGE SCALE GENOMIC DNA]</scope>
    <source>
        <strain evidence="4">JPD-1</strain>
    </source>
</reference>
<dbReference type="InterPro" id="IPR036249">
    <property type="entry name" value="Thioredoxin-like_sf"/>
</dbReference>
<feature type="chain" id="PRO_5012357848" evidence="1">
    <location>
        <begin position="21"/>
        <end position="130"/>
    </location>
</feature>
<dbReference type="RefSeq" id="WP_096047089.1">
    <property type="nucleotide sequence ID" value="NZ_CP023275.1"/>
</dbReference>
<name>A0A290HR55_9BACT</name>
<dbReference type="EMBL" id="CP023275">
    <property type="protein sequence ID" value="ATB70178.1"/>
    <property type="molecule type" value="Genomic_DNA"/>
</dbReference>
<evidence type="ECO:0000259" key="2">
    <source>
        <dbReference type="Pfam" id="PF13098"/>
    </source>
</evidence>
<dbReference type="AlphaFoldDB" id="A0A290HR55"/>
<dbReference type="Proteomes" id="UP000217349">
    <property type="component" value="Chromosome"/>
</dbReference>
<sequence>MKKWICILIIFLLGTLSLHADFLEAERKKAFNEKKLILLSVTKEFCPYCIKMEKDVFENTLYRNQIEKKYLHVTINRENPELPQALHVKYYPTNLILSPKDLKIIDDFAGYIEPVSFIELLDEVYEQEFK</sequence>
<protein>
    <submittedName>
        <fullName evidence="3">Periplasmic thioredoxin SoxW</fullName>
    </submittedName>
</protein>
<evidence type="ECO:0000313" key="3">
    <source>
        <dbReference type="EMBL" id="ATB70178.1"/>
    </source>
</evidence>
<organism evidence="3 4">
    <name type="scientific">Sulfurospirillum diekertiae</name>
    <dbReference type="NCBI Taxonomy" id="1854492"/>
    <lineage>
        <taxon>Bacteria</taxon>
        <taxon>Pseudomonadati</taxon>
        <taxon>Campylobacterota</taxon>
        <taxon>Epsilonproteobacteria</taxon>
        <taxon>Campylobacterales</taxon>
        <taxon>Sulfurospirillaceae</taxon>
        <taxon>Sulfurospirillum</taxon>
    </lineage>
</organism>
<dbReference type="InterPro" id="IPR012336">
    <property type="entry name" value="Thioredoxin-like_fold"/>
</dbReference>
<evidence type="ECO:0000313" key="4">
    <source>
        <dbReference type="Proteomes" id="UP000217349"/>
    </source>
</evidence>
<dbReference type="Gene3D" id="3.40.30.10">
    <property type="entry name" value="Glutaredoxin"/>
    <property type="match status" value="1"/>
</dbReference>
<feature type="domain" description="Thioredoxin-like fold" evidence="2">
    <location>
        <begin position="32"/>
        <end position="121"/>
    </location>
</feature>
<feature type="signal peptide" evidence="1">
    <location>
        <begin position="1"/>
        <end position="20"/>
    </location>
</feature>
<gene>
    <name evidence="3" type="ORF">SJPD1_2074</name>
</gene>
<keyword evidence="1" id="KW-0732">Signal</keyword>